<protein>
    <recommendedName>
        <fullName evidence="4">Haloacid dehalogenase-like hydrolase</fullName>
    </recommendedName>
</protein>
<sequence>MNRPRYAFFDFDGTLICQDSFLTLFKKSLKNEPWRIVLIVIISPILLITFLLKLDKSFAKSAILWSLTVGKSKRAIVKNLRNILAKEGQQFWFQQAIPTFERLKKEGIEIVVVTASGSIWVRGMLNGKFQHFKIIIGSKLGFFAGGVILKSKNCYNQEKITRIHNSLGENFIWESAWSDHIADLPMLKQAKERYIICPKEKHKQIFVKELGTNMNILTWTSQQKS</sequence>
<dbReference type="InterPro" id="IPR023214">
    <property type="entry name" value="HAD_sf"/>
</dbReference>
<name>A0A369KMI0_9BACT</name>
<feature type="transmembrane region" description="Helical" evidence="1">
    <location>
        <begin position="34"/>
        <end position="52"/>
    </location>
</feature>
<gene>
    <name evidence="2" type="ORF">DCC88_08135</name>
</gene>
<keyword evidence="1" id="KW-0472">Membrane</keyword>
<dbReference type="Gene3D" id="3.40.50.1000">
    <property type="entry name" value="HAD superfamily/HAD-like"/>
    <property type="match status" value="1"/>
</dbReference>
<dbReference type="SUPFAM" id="SSF56784">
    <property type="entry name" value="HAD-like"/>
    <property type="match status" value="1"/>
</dbReference>
<dbReference type="EMBL" id="QOVW01000073">
    <property type="protein sequence ID" value="RDB35861.1"/>
    <property type="molecule type" value="Genomic_DNA"/>
</dbReference>
<evidence type="ECO:0008006" key="4">
    <source>
        <dbReference type="Google" id="ProtNLM"/>
    </source>
</evidence>
<evidence type="ECO:0000313" key="3">
    <source>
        <dbReference type="Proteomes" id="UP000253934"/>
    </source>
</evidence>
<dbReference type="Proteomes" id="UP000253934">
    <property type="component" value="Unassembled WGS sequence"/>
</dbReference>
<accession>A0A369KMI0</accession>
<dbReference type="InterPro" id="IPR036412">
    <property type="entry name" value="HAD-like_sf"/>
</dbReference>
<reference evidence="2" key="1">
    <citation type="submission" date="2018-04" db="EMBL/GenBank/DDBJ databases">
        <title>Draft genome sequence of the Candidatus Spirobacillus cienkowskii, a pathogen of freshwater Daphnia species, reconstructed from hemolymph metagenomic reads.</title>
        <authorList>
            <person name="Bresciani L."/>
            <person name="Lemos L.N."/>
            <person name="Wale N."/>
            <person name="Lin J.Y."/>
            <person name="Fernandes G.R."/>
            <person name="Duffy M.A."/>
            <person name="Rodrigues J.M."/>
        </authorList>
    </citation>
    <scope>NUCLEOTIDE SEQUENCE [LARGE SCALE GENOMIC DNA]</scope>
    <source>
        <strain evidence="2">Binning01</strain>
    </source>
</reference>
<organism evidence="2 3">
    <name type="scientific">Spirobacillus cienkowskii</name>
    <dbReference type="NCBI Taxonomy" id="495820"/>
    <lineage>
        <taxon>Bacteria</taxon>
        <taxon>Pseudomonadati</taxon>
        <taxon>Bdellovibrionota</taxon>
        <taxon>Oligoflexia</taxon>
        <taxon>Silvanigrellales</taxon>
        <taxon>Spirobacillus</taxon>
    </lineage>
</organism>
<dbReference type="Pfam" id="PF12710">
    <property type="entry name" value="HAD"/>
    <property type="match status" value="1"/>
</dbReference>
<comment type="caution">
    <text evidence="2">The sequence shown here is derived from an EMBL/GenBank/DDBJ whole genome shotgun (WGS) entry which is preliminary data.</text>
</comment>
<keyword evidence="1" id="KW-1133">Transmembrane helix</keyword>
<proteinExistence type="predicted"/>
<keyword evidence="3" id="KW-1185">Reference proteome</keyword>
<dbReference type="NCBIfam" id="TIGR01488">
    <property type="entry name" value="HAD-SF-IB"/>
    <property type="match status" value="1"/>
</dbReference>
<dbReference type="Gene3D" id="1.20.1440.100">
    <property type="entry name" value="SG protein - dephosphorylation function"/>
    <property type="match status" value="1"/>
</dbReference>
<evidence type="ECO:0000256" key="1">
    <source>
        <dbReference type="SAM" id="Phobius"/>
    </source>
</evidence>
<dbReference type="AlphaFoldDB" id="A0A369KMI0"/>
<evidence type="ECO:0000313" key="2">
    <source>
        <dbReference type="EMBL" id="RDB35861.1"/>
    </source>
</evidence>
<dbReference type="RefSeq" id="WP_338634912.1">
    <property type="nucleotide sequence ID" value="NZ_CP146516.1"/>
</dbReference>
<keyword evidence="1" id="KW-0812">Transmembrane</keyword>